<name>A0A1Y3AUZ8_EURMA</name>
<accession>A0A1Y3AUZ8</accession>
<proteinExistence type="predicted"/>
<dbReference type="EMBL" id="MUJZ01056874">
    <property type="protein sequence ID" value="OTF72300.1"/>
    <property type="molecule type" value="Genomic_DNA"/>
</dbReference>
<evidence type="ECO:0000313" key="1">
    <source>
        <dbReference type="EMBL" id="OTF72300.1"/>
    </source>
</evidence>
<protein>
    <submittedName>
        <fullName evidence="1">Uncharacterized protein</fullName>
    </submittedName>
</protein>
<organism evidence="1 2">
    <name type="scientific">Euroglyphus maynei</name>
    <name type="common">Mayne's house dust mite</name>
    <dbReference type="NCBI Taxonomy" id="6958"/>
    <lineage>
        <taxon>Eukaryota</taxon>
        <taxon>Metazoa</taxon>
        <taxon>Ecdysozoa</taxon>
        <taxon>Arthropoda</taxon>
        <taxon>Chelicerata</taxon>
        <taxon>Arachnida</taxon>
        <taxon>Acari</taxon>
        <taxon>Acariformes</taxon>
        <taxon>Sarcoptiformes</taxon>
        <taxon>Astigmata</taxon>
        <taxon>Psoroptidia</taxon>
        <taxon>Analgoidea</taxon>
        <taxon>Pyroglyphidae</taxon>
        <taxon>Pyroglyphinae</taxon>
        <taxon>Euroglyphus</taxon>
    </lineage>
</organism>
<comment type="caution">
    <text evidence="1">The sequence shown here is derived from an EMBL/GenBank/DDBJ whole genome shotgun (WGS) entry which is preliminary data.</text>
</comment>
<dbReference type="Proteomes" id="UP000194236">
    <property type="component" value="Unassembled WGS sequence"/>
</dbReference>
<evidence type="ECO:0000313" key="2">
    <source>
        <dbReference type="Proteomes" id="UP000194236"/>
    </source>
</evidence>
<gene>
    <name evidence="1" type="ORF">BLA29_015511</name>
</gene>
<keyword evidence="2" id="KW-1185">Reference proteome</keyword>
<dbReference type="AlphaFoldDB" id="A0A1Y3AUZ8"/>
<feature type="non-terminal residue" evidence="1">
    <location>
        <position position="1"/>
    </location>
</feature>
<sequence>AIKNSGGIGEETLVIVGHRQLDAFQRDAIVVPEREIAASPVIARVVRQLRSGDIVFDAVIEVAGTEVYLFIA</sequence>
<feature type="non-terminal residue" evidence="1">
    <location>
        <position position="72"/>
    </location>
</feature>
<reference evidence="1 2" key="1">
    <citation type="submission" date="2017-03" db="EMBL/GenBank/DDBJ databases">
        <title>Genome Survey of Euroglyphus maynei.</title>
        <authorList>
            <person name="Arlian L.G."/>
            <person name="Morgan M.S."/>
            <person name="Rider S.D."/>
        </authorList>
    </citation>
    <scope>NUCLEOTIDE SEQUENCE [LARGE SCALE GENOMIC DNA]</scope>
    <source>
        <strain evidence="1">Arlian Lab</strain>
        <tissue evidence="1">Whole body</tissue>
    </source>
</reference>